<evidence type="ECO:0000313" key="2">
    <source>
        <dbReference type="Proteomes" id="UP001595719"/>
    </source>
</evidence>
<dbReference type="Proteomes" id="UP001595719">
    <property type="component" value="Unassembled WGS sequence"/>
</dbReference>
<organism evidence="1 2">
    <name type="scientific">Flavobacterium quisquiliarum</name>
    <dbReference type="NCBI Taxonomy" id="1834436"/>
    <lineage>
        <taxon>Bacteria</taxon>
        <taxon>Pseudomonadati</taxon>
        <taxon>Bacteroidota</taxon>
        <taxon>Flavobacteriia</taxon>
        <taxon>Flavobacteriales</taxon>
        <taxon>Flavobacteriaceae</taxon>
        <taxon>Flavobacterium</taxon>
    </lineage>
</organism>
<proteinExistence type="predicted"/>
<dbReference type="InterPro" id="IPR032675">
    <property type="entry name" value="LRR_dom_sf"/>
</dbReference>
<dbReference type="RefSeq" id="WP_179003036.1">
    <property type="nucleotide sequence ID" value="NZ_JBHSCO010000006.1"/>
</dbReference>
<keyword evidence="2" id="KW-1185">Reference proteome</keyword>
<gene>
    <name evidence="1" type="ORF">ACFOY0_21145</name>
</gene>
<name>A0ABV8W9Y4_9FLAO</name>
<comment type="caution">
    <text evidence="1">The sequence shown here is derived from an EMBL/GenBank/DDBJ whole genome shotgun (WGS) entry which is preliminary data.</text>
</comment>
<accession>A0ABV8W9Y4</accession>
<protein>
    <submittedName>
        <fullName evidence="1">Imm26 family immunity protein</fullName>
    </submittedName>
</protein>
<reference evidence="2" key="1">
    <citation type="journal article" date="2019" name="Int. J. Syst. Evol. Microbiol.">
        <title>The Global Catalogue of Microorganisms (GCM) 10K type strain sequencing project: providing services to taxonomists for standard genome sequencing and annotation.</title>
        <authorList>
            <consortium name="The Broad Institute Genomics Platform"/>
            <consortium name="The Broad Institute Genome Sequencing Center for Infectious Disease"/>
            <person name="Wu L."/>
            <person name="Ma J."/>
        </authorList>
    </citation>
    <scope>NUCLEOTIDE SEQUENCE [LARGE SCALE GENOMIC DNA]</scope>
    <source>
        <strain evidence="2">CGMCC 1.15345</strain>
    </source>
</reference>
<dbReference type="Pfam" id="PF15428">
    <property type="entry name" value="Imm26"/>
    <property type="match status" value="1"/>
</dbReference>
<sequence>MEDKSILDIEINSAKDIAFLKDINLDEIEDLRLYVFCPIPLRFLKNFKNLNRLLIGGSVKDYSPVSDCTTLETLYISTSGAIDNLDFIKPLSIKTLELECFRTKAKPFIIPNLETIESLSISSVSAIVDLSFLSEFANLKKLSLFEQQSKVLFDFTKLKKLQVLHLTNMFHLKNFQELKTKCNCLQKQTMKRKKYLGAVFAIPTTKKEYLTGIVVREQGSILLGYFFKTIYQTPPNQDIIDTIINDDILYIKQVSNMGLKDGSWKEIGQLEIDKSKWIIPVFTLQDILTKEFYAVQVNEKLDEIAKKRITEEESKNMYKTGLAGSIFMEEFLSMLIYK</sequence>
<dbReference type="EMBL" id="JBHSCO010000006">
    <property type="protein sequence ID" value="MFC4393512.1"/>
    <property type="molecule type" value="Genomic_DNA"/>
</dbReference>
<evidence type="ECO:0000313" key="1">
    <source>
        <dbReference type="EMBL" id="MFC4393512.1"/>
    </source>
</evidence>
<dbReference type="SUPFAM" id="SSF52058">
    <property type="entry name" value="L domain-like"/>
    <property type="match status" value="1"/>
</dbReference>
<dbReference type="Gene3D" id="3.80.10.10">
    <property type="entry name" value="Ribonuclease Inhibitor"/>
    <property type="match status" value="1"/>
</dbReference>
<dbReference type="InterPro" id="IPR029278">
    <property type="entry name" value="Imm26"/>
</dbReference>